<dbReference type="Gene3D" id="3.30.70.1290">
    <property type="entry name" value="Transposase IS200-like"/>
    <property type="match status" value="1"/>
</dbReference>
<evidence type="ECO:0000313" key="2">
    <source>
        <dbReference type="EMBL" id="PIX33357.1"/>
    </source>
</evidence>
<dbReference type="SUPFAM" id="SSF48295">
    <property type="entry name" value="TrpR-like"/>
    <property type="match status" value="1"/>
</dbReference>
<sequence>MARALRIKYKNALYHITSRGNERRNIFADDPDRDFFLQTLKESLNTYNVILYSYVLMSNHFHLLLETPLANLSEFMRQFNITYTSYYNRKYNRVGHLYQGRYKSILVQKDNYLHILSRYIHLNPVRVVKMENVPLSEKEKYLRHFKWSSLKGYINNNNPQSFVDYQTILLEYGGDNPKGRNNYWQALQSDISSKLEIKKQIIGNSILGNKQFVQEIEEKYLLKKEKEIPSVRKIHSYCTKDKVIEIACREIGKTWEQLKSTPNSHRQILMEMLYRYTGLNNREIGELMALDYSTVSVGRRRLRGKLFNDSELRDLVRRIEEGCQE</sequence>
<dbReference type="AlphaFoldDB" id="A0A2M7K5E4"/>
<evidence type="ECO:0000313" key="3">
    <source>
        <dbReference type="Proteomes" id="UP000231493"/>
    </source>
</evidence>
<dbReference type="GO" id="GO:0006313">
    <property type="term" value="P:DNA transposition"/>
    <property type="evidence" value="ECO:0007669"/>
    <property type="project" value="InterPro"/>
</dbReference>
<protein>
    <recommendedName>
        <fullName evidence="1">Transposase IS200-like domain-containing protein</fullName>
    </recommendedName>
</protein>
<dbReference type="Proteomes" id="UP000231493">
    <property type="component" value="Unassembled WGS sequence"/>
</dbReference>
<dbReference type="InterPro" id="IPR010921">
    <property type="entry name" value="Trp_repressor/repl_initiator"/>
</dbReference>
<reference evidence="3" key="1">
    <citation type="submission" date="2017-09" db="EMBL/GenBank/DDBJ databases">
        <title>Depth-based differentiation of microbial function through sediment-hosted aquifers and enrichment of novel symbionts in the deep terrestrial subsurface.</title>
        <authorList>
            <person name="Probst A.J."/>
            <person name="Ladd B."/>
            <person name="Jarett J.K."/>
            <person name="Geller-Mcgrath D.E."/>
            <person name="Sieber C.M."/>
            <person name="Emerson J.B."/>
            <person name="Anantharaman K."/>
            <person name="Thomas B.C."/>
            <person name="Malmstrom R."/>
            <person name="Stieglmeier M."/>
            <person name="Klingl A."/>
            <person name="Woyke T."/>
            <person name="Ryan C.M."/>
            <person name="Banfield J.F."/>
        </authorList>
    </citation>
    <scope>NUCLEOTIDE SEQUENCE [LARGE SCALE GENOMIC DNA]</scope>
</reference>
<dbReference type="Gene3D" id="1.10.1750.10">
    <property type="match status" value="1"/>
</dbReference>
<dbReference type="EMBL" id="PFIP01000164">
    <property type="protein sequence ID" value="PIX33357.1"/>
    <property type="molecule type" value="Genomic_DNA"/>
</dbReference>
<dbReference type="PANTHER" id="PTHR34322:SF2">
    <property type="entry name" value="TRANSPOSASE IS200-LIKE DOMAIN-CONTAINING PROTEIN"/>
    <property type="match status" value="1"/>
</dbReference>
<dbReference type="GO" id="GO:0043565">
    <property type="term" value="F:sequence-specific DNA binding"/>
    <property type="evidence" value="ECO:0007669"/>
    <property type="project" value="InterPro"/>
</dbReference>
<gene>
    <name evidence="2" type="ORF">COZ58_07880</name>
</gene>
<organism evidence="2 3">
    <name type="scientific">Candidatus Infernicultor aquiphilus</name>
    <dbReference type="NCBI Taxonomy" id="1805029"/>
    <lineage>
        <taxon>Bacteria</taxon>
        <taxon>Pseudomonadati</taxon>
        <taxon>Atribacterota</taxon>
        <taxon>Candidatus Phoenicimicrobiia</taxon>
        <taxon>Candidatus Pheonicimicrobiales</taxon>
        <taxon>Candidatus Phoenicimicrobiaceae</taxon>
        <taxon>Candidatus Infernicultor</taxon>
    </lineage>
</organism>
<name>A0A2M7K5E4_9BACT</name>
<dbReference type="GO" id="GO:0004803">
    <property type="term" value="F:transposase activity"/>
    <property type="evidence" value="ECO:0007669"/>
    <property type="project" value="InterPro"/>
</dbReference>
<comment type="caution">
    <text evidence="2">The sequence shown here is derived from an EMBL/GenBank/DDBJ whole genome shotgun (WGS) entry which is preliminary data.</text>
</comment>
<dbReference type="Pfam" id="PF01797">
    <property type="entry name" value="Y1_Tnp"/>
    <property type="match status" value="1"/>
</dbReference>
<proteinExistence type="predicted"/>
<dbReference type="InterPro" id="IPR002686">
    <property type="entry name" value="Transposase_17"/>
</dbReference>
<dbReference type="SUPFAM" id="SSF143422">
    <property type="entry name" value="Transposase IS200-like"/>
    <property type="match status" value="1"/>
</dbReference>
<dbReference type="PANTHER" id="PTHR34322">
    <property type="entry name" value="TRANSPOSASE, Y1_TNP DOMAIN-CONTAINING"/>
    <property type="match status" value="1"/>
</dbReference>
<accession>A0A2M7K5E4</accession>
<feature type="domain" description="Transposase IS200-like" evidence="1">
    <location>
        <begin position="9"/>
        <end position="123"/>
    </location>
</feature>
<dbReference type="InterPro" id="IPR036515">
    <property type="entry name" value="Transposase_17_sf"/>
</dbReference>
<dbReference type="SMART" id="SM01321">
    <property type="entry name" value="Y1_Tnp"/>
    <property type="match status" value="1"/>
</dbReference>
<evidence type="ECO:0000259" key="1">
    <source>
        <dbReference type="SMART" id="SM01321"/>
    </source>
</evidence>